<protein>
    <submittedName>
        <fullName evidence="2">Uncharacterized protein</fullName>
    </submittedName>
</protein>
<dbReference type="OrthoDB" id="9975758at2759"/>
<feature type="region of interest" description="Disordered" evidence="1">
    <location>
        <begin position="1"/>
        <end position="25"/>
    </location>
</feature>
<reference evidence="3" key="1">
    <citation type="journal article" date="2017" name="Genome Biol.">
        <title>Comparative genomics reveals high biological diversity and specific adaptations in the industrially and medically important fungal genus Aspergillus.</title>
        <authorList>
            <person name="de Vries R.P."/>
            <person name="Riley R."/>
            <person name="Wiebenga A."/>
            <person name="Aguilar-Osorio G."/>
            <person name="Amillis S."/>
            <person name="Uchima C.A."/>
            <person name="Anderluh G."/>
            <person name="Asadollahi M."/>
            <person name="Askin M."/>
            <person name="Barry K."/>
            <person name="Battaglia E."/>
            <person name="Bayram O."/>
            <person name="Benocci T."/>
            <person name="Braus-Stromeyer S.A."/>
            <person name="Caldana C."/>
            <person name="Canovas D."/>
            <person name="Cerqueira G.C."/>
            <person name="Chen F."/>
            <person name="Chen W."/>
            <person name="Choi C."/>
            <person name="Clum A."/>
            <person name="Dos Santos R.A."/>
            <person name="Damasio A.R."/>
            <person name="Diallinas G."/>
            <person name="Emri T."/>
            <person name="Fekete E."/>
            <person name="Flipphi M."/>
            <person name="Freyberg S."/>
            <person name="Gallo A."/>
            <person name="Gournas C."/>
            <person name="Habgood R."/>
            <person name="Hainaut M."/>
            <person name="Harispe M.L."/>
            <person name="Henrissat B."/>
            <person name="Hilden K.S."/>
            <person name="Hope R."/>
            <person name="Hossain A."/>
            <person name="Karabika E."/>
            <person name="Karaffa L."/>
            <person name="Karanyi Z."/>
            <person name="Krasevec N."/>
            <person name="Kuo A."/>
            <person name="Kusch H."/>
            <person name="LaButti K."/>
            <person name="Lagendijk E.L."/>
            <person name="Lapidus A."/>
            <person name="Levasseur A."/>
            <person name="Lindquist E."/>
            <person name="Lipzen A."/>
            <person name="Logrieco A.F."/>
            <person name="MacCabe A."/>
            <person name="Maekelae M.R."/>
            <person name="Malavazi I."/>
            <person name="Melin P."/>
            <person name="Meyer V."/>
            <person name="Mielnichuk N."/>
            <person name="Miskei M."/>
            <person name="Molnar A.P."/>
            <person name="Mule G."/>
            <person name="Ngan C.Y."/>
            <person name="Orejas M."/>
            <person name="Orosz E."/>
            <person name="Ouedraogo J.P."/>
            <person name="Overkamp K.M."/>
            <person name="Park H.-S."/>
            <person name="Perrone G."/>
            <person name="Piumi F."/>
            <person name="Punt P.J."/>
            <person name="Ram A.F."/>
            <person name="Ramon A."/>
            <person name="Rauscher S."/>
            <person name="Record E."/>
            <person name="Riano-Pachon D.M."/>
            <person name="Robert V."/>
            <person name="Roehrig J."/>
            <person name="Ruller R."/>
            <person name="Salamov A."/>
            <person name="Salih N.S."/>
            <person name="Samson R.A."/>
            <person name="Sandor E."/>
            <person name="Sanguinetti M."/>
            <person name="Schuetze T."/>
            <person name="Sepcic K."/>
            <person name="Shelest E."/>
            <person name="Sherlock G."/>
            <person name="Sophianopoulou V."/>
            <person name="Squina F.M."/>
            <person name="Sun H."/>
            <person name="Susca A."/>
            <person name="Todd R.B."/>
            <person name="Tsang A."/>
            <person name="Unkles S.E."/>
            <person name="van de Wiele N."/>
            <person name="van Rossen-Uffink D."/>
            <person name="Oliveira J.V."/>
            <person name="Vesth T.C."/>
            <person name="Visser J."/>
            <person name="Yu J.-H."/>
            <person name="Zhou M."/>
            <person name="Andersen M.R."/>
            <person name="Archer D.B."/>
            <person name="Baker S.E."/>
            <person name="Benoit I."/>
            <person name="Brakhage A.A."/>
            <person name="Braus G.H."/>
            <person name="Fischer R."/>
            <person name="Frisvad J.C."/>
            <person name="Goldman G.H."/>
            <person name="Houbraken J."/>
            <person name="Oakley B."/>
            <person name="Pocsi I."/>
            <person name="Scazzocchio C."/>
            <person name="Seiboth B."/>
            <person name="vanKuyk P.A."/>
            <person name="Wortman J."/>
            <person name="Dyer P.S."/>
            <person name="Grigoriev I.V."/>
        </authorList>
    </citation>
    <scope>NUCLEOTIDE SEQUENCE [LARGE SCALE GENOMIC DNA]</scope>
    <source>
        <strain evidence="3">CBS 106.47</strain>
    </source>
</reference>
<dbReference type="VEuPathDB" id="FungiDB:ASPFODRAFT_202894"/>
<evidence type="ECO:0000313" key="3">
    <source>
        <dbReference type="Proteomes" id="UP000184063"/>
    </source>
</evidence>
<dbReference type="AlphaFoldDB" id="A0A1M3TU46"/>
<organism evidence="2 3">
    <name type="scientific">Aspergillus luchuensis (strain CBS 106.47)</name>
    <dbReference type="NCBI Taxonomy" id="1137211"/>
    <lineage>
        <taxon>Eukaryota</taxon>
        <taxon>Fungi</taxon>
        <taxon>Dikarya</taxon>
        <taxon>Ascomycota</taxon>
        <taxon>Pezizomycotina</taxon>
        <taxon>Eurotiomycetes</taxon>
        <taxon>Eurotiomycetidae</taxon>
        <taxon>Eurotiales</taxon>
        <taxon>Aspergillaceae</taxon>
        <taxon>Aspergillus</taxon>
        <taxon>Aspergillus subgen. Circumdati</taxon>
    </lineage>
</organism>
<evidence type="ECO:0000313" key="2">
    <source>
        <dbReference type="EMBL" id="OJZ90339.1"/>
    </source>
</evidence>
<sequence>MIHAPQKYHHHHHSSHEHSPPLPPTTTNILGTWYITRSSSPFWSDKRNPTITLTADTTTTTTISNAPGTLPLSALSQATTTSPAPILTNKTSYQTLSSSSVKTTTGTDRAISGGKEHGPIQMEWRGSGWLRMVSAQWEILGWGGADDDDEWLLVFANKSMFTPAGISLYSRTKTGVDEMVWAGIKVELRGLVERYPAEGELRELVMGMEVVRFD</sequence>
<feature type="compositionally biased region" description="Basic residues" evidence="1">
    <location>
        <begin position="1"/>
        <end position="15"/>
    </location>
</feature>
<dbReference type="Proteomes" id="UP000184063">
    <property type="component" value="Unassembled WGS sequence"/>
</dbReference>
<name>A0A1M3TU46_ASPLC</name>
<accession>A0A1M3TU46</accession>
<evidence type="ECO:0000256" key="1">
    <source>
        <dbReference type="SAM" id="MobiDB-lite"/>
    </source>
</evidence>
<gene>
    <name evidence="2" type="ORF">ASPFODRAFT_202894</name>
</gene>
<dbReference type="EMBL" id="KV878237">
    <property type="protein sequence ID" value="OJZ90339.1"/>
    <property type="molecule type" value="Genomic_DNA"/>
</dbReference>
<proteinExistence type="predicted"/>